<dbReference type="InterPro" id="IPR052343">
    <property type="entry name" value="Retrotransposon-Effector_Assoc"/>
</dbReference>
<accession>A0A5B6WGW4</accession>
<keyword evidence="1" id="KW-0548">Nucleotidyltransferase</keyword>
<evidence type="ECO:0000313" key="2">
    <source>
        <dbReference type="Proteomes" id="UP000325315"/>
    </source>
</evidence>
<dbReference type="AlphaFoldDB" id="A0A5B6WGW4"/>
<dbReference type="GO" id="GO:0003964">
    <property type="term" value="F:RNA-directed DNA polymerase activity"/>
    <property type="evidence" value="ECO:0007669"/>
    <property type="project" value="UniProtKB-KW"/>
</dbReference>
<name>A0A5B6WGW4_9ROSI</name>
<dbReference type="Proteomes" id="UP000325315">
    <property type="component" value="Unassembled WGS sequence"/>
</dbReference>
<proteinExistence type="predicted"/>
<evidence type="ECO:0000313" key="1">
    <source>
        <dbReference type="EMBL" id="KAA3480418.1"/>
    </source>
</evidence>
<keyword evidence="1" id="KW-0808">Transferase</keyword>
<dbReference type="EMBL" id="SMMG02000003">
    <property type="protein sequence ID" value="KAA3480418.1"/>
    <property type="molecule type" value="Genomic_DNA"/>
</dbReference>
<sequence>MDTMLSSSKSIDNELNNTLLVLIPKVKNPENFAQFRPICLRSVLYKLVMKIIPNRFKVVFPKIIGPEQTSFIVGKNITGNIIVAQEVIHSMRSK</sequence>
<gene>
    <name evidence="1" type="ORF">EPI10_020848</name>
</gene>
<dbReference type="OrthoDB" id="1434716at2759"/>
<dbReference type="PANTHER" id="PTHR46890">
    <property type="entry name" value="NON-LTR RETROLELEMENT REVERSE TRANSCRIPTASE-LIKE PROTEIN-RELATED"/>
    <property type="match status" value="1"/>
</dbReference>
<comment type="caution">
    <text evidence="1">The sequence shown here is derived from an EMBL/GenBank/DDBJ whole genome shotgun (WGS) entry which is preliminary data.</text>
</comment>
<dbReference type="PANTHER" id="PTHR46890:SF48">
    <property type="entry name" value="RNA-DIRECTED DNA POLYMERASE"/>
    <property type="match status" value="1"/>
</dbReference>
<reference evidence="1" key="1">
    <citation type="submission" date="2019-08" db="EMBL/GenBank/DDBJ databases">
        <authorList>
            <person name="Liu F."/>
        </authorList>
    </citation>
    <scope>NUCLEOTIDE SEQUENCE [LARGE SCALE GENOMIC DNA]</scope>
    <source>
        <strain evidence="1">PA1801</strain>
        <tissue evidence="1">Leaf</tissue>
    </source>
</reference>
<protein>
    <submittedName>
        <fullName evidence="1">LINE-1 reverse transcriptase isogeny</fullName>
    </submittedName>
</protein>
<keyword evidence="1" id="KW-0695">RNA-directed DNA polymerase</keyword>
<organism evidence="1 2">
    <name type="scientific">Gossypium australe</name>
    <dbReference type="NCBI Taxonomy" id="47621"/>
    <lineage>
        <taxon>Eukaryota</taxon>
        <taxon>Viridiplantae</taxon>
        <taxon>Streptophyta</taxon>
        <taxon>Embryophyta</taxon>
        <taxon>Tracheophyta</taxon>
        <taxon>Spermatophyta</taxon>
        <taxon>Magnoliopsida</taxon>
        <taxon>eudicotyledons</taxon>
        <taxon>Gunneridae</taxon>
        <taxon>Pentapetalae</taxon>
        <taxon>rosids</taxon>
        <taxon>malvids</taxon>
        <taxon>Malvales</taxon>
        <taxon>Malvaceae</taxon>
        <taxon>Malvoideae</taxon>
        <taxon>Gossypium</taxon>
    </lineage>
</organism>
<keyword evidence="2" id="KW-1185">Reference proteome</keyword>